<evidence type="ECO:0000313" key="3">
    <source>
        <dbReference type="Proteomes" id="UP000622552"/>
    </source>
</evidence>
<keyword evidence="2" id="KW-0808">Transferase</keyword>
<gene>
    <name evidence="2" type="ORF">IW245_006296</name>
</gene>
<dbReference type="GO" id="GO:0032259">
    <property type="term" value="P:methylation"/>
    <property type="evidence" value="ECO:0007669"/>
    <property type="project" value="UniProtKB-KW"/>
</dbReference>
<dbReference type="InterPro" id="IPR029063">
    <property type="entry name" value="SAM-dependent_MTases_sf"/>
</dbReference>
<feature type="domain" description="Methyltransferase type 11" evidence="1">
    <location>
        <begin position="52"/>
        <end position="141"/>
    </location>
</feature>
<name>A0A8J7KZ38_9ACTN</name>
<dbReference type="Pfam" id="PF08241">
    <property type="entry name" value="Methyltransf_11"/>
    <property type="match status" value="1"/>
</dbReference>
<protein>
    <submittedName>
        <fullName evidence="2">SAM-dependent methyltransferase</fullName>
    </submittedName>
</protein>
<dbReference type="EMBL" id="JADOUF010000001">
    <property type="protein sequence ID" value="MBG6140102.1"/>
    <property type="molecule type" value="Genomic_DNA"/>
</dbReference>
<sequence length="258" mass="27780">MSALTSRDLNAGQYADKGNLAARQSVWEYRSGPAIFDVALDLADLAGDESVLEVGCGNGRYLQTLGERGHRGRVLGLDYSPGMAAEAGRFASTLVADAQRLPMASGQFDLVLCMHMLYHVPDVSMAVAELARVLRPGGTVLVATNGLAHCQETMGILRRATELVGVAHWPLWNRESFTAEAAPAHLAPVFSSVVAHPELEEVLIPDVDAVLGYLASLASTQSYGPEVMRAAEVLVREEFDRRGHFALTRSMTVFACKP</sequence>
<dbReference type="GO" id="GO:0008757">
    <property type="term" value="F:S-adenosylmethionine-dependent methyltransferase activity"/>
    <property type="evidence" value="ECO:0007669"/>
    <property type="project" value="InterPro"/>
</dbReference>
<dbReference type="SUPFAM" id="SSF53335">
    <property type="entry name" value="S-adenosyl-L-methionine-dependent methyltransferases"/>
    <property type="match status" value="1"/>
</dbReference>
<dbReference type="InterPro" id="IPR013216">
    <property type="entry name" value="Methyltransf_11"/>
</dbReference>
<dbReference type="Proteomes" id="UP000622552">
    <property type="component" value="Unassembled WGS sequence"/>
</dbReference>
<accession>A0A8J7KZ38</accession>
<comment type="caution">
    <text evidence="2">The sequence shown here is derived from an EMBL/GenBank/DDBJ whole genome shotgun (WGS) entry which is preliminary data.</text>
</comment>
<keyword evidence="3" id="KW-1185">Reference proteome</keyword>
<dbReference type="PANTHER" id="PTHR43591">
    <property type="entry name" value="METHYLTRANSFERASE"/>
    <property type="match status" value="1"/>
</dbReference>
<evidence type="ECO:0000313" key="2">
    <source>
        <dbReference type="EMBL" id="MBG6140102.1"/>
    </source>
</evidence>
<dbReference type="RefSeq" id="WP_197006679.1">
    <property type="nucleotide sequence ID" value="NZ_BONS01000006.1"/>
</dbReference>
<dbReference type="AlphaFoldDB" id="A0A8J7KZ38"/>
<dbReference type="CDD" id="cd02440">
    <property type="entry name" value="AdoMet_MTases"/>
    <property type="match status" value="1"/>
</dbReference>
<evidence type="ECO:0000259" key="1">
    <source>
        <dbReference type="Pfam" id="PF08241"/>
    </source>
</evidence>
<dbReference type="Gene3D" id="3.40.50.150">
    <property type="entry name" value="Vaccinia Virus protein VP39"/>
    <property type="match status" value="1"/>
</dbReference>
<reference evidence="2" key="1">
    <citation type="submission" date="2020-11" db="EMBL/GenBank/DDBJ databases">
        <title>Sequencing the genomes of 1000 actinobacteria strains.</title>
        <authorList>
            <person name="Klenk H.-P."/>
        </authorList>
    </citation>
    <scope>NUCLEOTIDE SEQUENCE</scope>
    <source>
        <strain evidence="2">DSM 45356</strain>
    </source>
</reference>
<organism evidence="2 3">
    <name type="scientific">Longispora fulva</name>
    <dbReference type="NCBI Taxonomy" id="619741"/>
    <lineage>
        <taxon>Bacteria</taxon>
        <taxon>Bacillati</taxon>
        <taxon>Actinomycetota</taxon>
        <taxon>Actinomycetes</taxon>
        <taxon>Micromonosporales</taxon>
        <taxon>Micromonosporaceae</taxon>
        <taxon>Longispora</taxon>
    </lineage>
</organism>
<proteinExistence type="predicted"/>
<keyword evidence="2" id="KW-0489">Methyltransferase</keyword>